<evidence type="ECO:0000259" key="8">
    <source>
        <dbReference type="PROSITE" id="PS50957"/>
    </source>
</evidence>
<dbReference type="Bgee" id="FBgn0188377">
    <property type="expression patterns" value="Expressed in male reproductive system and 3 other cell types or tissues"/>
</dbReference>
<dbReference type="AlphaFoldDB" id="B4R5E5"/>
<dbReference type="STRING" id="7240.B4R5E5"/>
<gene>
    <name evidence="9" type="primary">Dsim\GD16790</name>
    <name evidence="9" type="ORF">Dsim_GD16790</name>
</gene>
<dbReference type="HOGENOM" id="CLU_103892_0_0_1"/>
<dbReference type="PROSITE" id="PS50957">
    <property type="entry name" value="JOSEPHIN"/>
    <property type="match status" value="1"/>
</dbReference>
<dbReference type="OMA" id="QRNCEAV"/>
<feature type="active site" evidence="6">
    <location>
        <position position="55"/>
    </location>
</feature>
<keyword evidence="4" id="KW-0833">Ubl conjugation pathway</keyword>
<evidence type="ECO:0000256" key="3">
    <source>
        <dbReference type="ARBA" id="ARBA00022670"/>
    </source>
</evidence>
<dbReference type="InterPro" id="IPR040053">
    <property type="entry name" value="JOSD1/2"/>
</dbReference>
<dbReference type="Gene3D" id="3.90.70.40">
    <property type="match status" value="1"/>
</dbReference>
<evidence type="ECO:0000313" key="10">
    <source>
        <dbReference type="Proteomes" id="UP000000304"/>
    </source>
</evidence>
<keyword evidence="3" id="KW-0645">Protease</keyword>
<dbReference type="OrthoDB" id="422700at2759"/>
<dbReference type="Pfam" id="PF02099">
    <property type="entry name" value="Josephin"/>
    <property type="match status" value="1"/>
</dbReference>
<feature type="active site" evidence="6">
    <location>
        <position position="173"/>
    </location>
</feature>
<dbReference type="PANTHER" id="PTHR13291">
    <property type="entry name" value="JOSEPHIN 1, 2"/>
    <property type="match status" value="1"/>
</dbReference>
<reference evidence="9 10" key="1">
    <citation type="journal article" date="2007" name="Nature">
        <title>Evolution of genes and genomes on the Drosophila phylogeny.</title>
        <authorList>
            <consortium name="Drosophila 12 Genomes Consortium"/>
            <person name="Clark A.G."/>
            <person name="Eisen M.B."/>
            <person name="Smith D.R."/>
            <person name="Bergman C.M."/>
            <person name="Oliver B."/>
            <person name="Markow T.A."/>
            <person name="Kaufman T.C."/>
            <person name="Kellis M."/>
            <person name="Gelbart W."/>
            <person name="Iyer V.N."/>
            <person name="Pollard D.A."/>
            <person name="Sackton T.B."/>
            <person name="Larracuente A.M."/>
            <person name="Singh N.D."/>
            <person name="Abad J.P."/>
            <person name="Abt D.N."/>
            <person name="Adryan B."/>
            <person name="Aguade M."/>
            <person name="Akashi H."/>
            <person name="Anderson W.W."/>
            <person name="Aquadro C.F."/>
            <person name="Ardell D.H."/>
            <person name="Arguello R."/>
            <person name="Artieri C.G."/>
            <person name="Barbash D.A."/>
            <person name="Barker D."/>
            <person name="Barsanti P."/>
            <person name="Batterham P."/>
            <person name="Batzoglou S."/>
            <person name="Begun D."/>
            <person name="Bhutkar A."/>
            <person name="Blanco E."/>
            <person name="Bosak S.A."/>
            <person name="Bradley R.K."/>
            <person name="Brand A.D."/>
            <person name="Brent M.R."/>
            <person name="Brooks A.N."/>
            <person name="Brown R.H."/>
            <person name="Butlin R.K."/>
            <person name="Caggese C."/>
            <person name="Calvi B.R."/>
            <person name="Bernardo de Carvalho A."/>
            <person name="Caspi A."/>
            <person name="Castrezana S."/>
            <person name="Celniker S.E."/>
            <person name="Chang J.L."/>
            <person name="Chapple C."/>
            <person name="Chatterji S."/>
            <person name="Chinwalla A."/>
            <person name="Civetta A."/>
            <person name="Clifton S.W."/>
            <person name="Comeron J.M."/>
            <person name="Costello J.C."/>
            <person name="Coyne J.A."/>
            <person name="Daub J."/>
            <person name="David R.G."/>
            <person name="Delcher A.L."/>
            <person name="Delehaunty K."/>
            <person name="Do C.B."/>
            <person name="Ebling H."/>
            <person name="Edwards K."/>
            <person name="Eickbush T."/>
            <person name="Evans J.D."/>
            <person name="Filipski A."/>
            <person name="Findeiss S."/>
            <person name="Freyhult E."/>
            <person name="Fulton L."/>
            <person name="Fulton R."/>
            <person name="Garcia A.C."/>
            <person name="Gardiner A."/>
            <person name="Garfield D.A."/>
            <person name="Garvin B.E."/>
            <person name="Gibson G."/>
            <person name="Gilbert D."/>
            <person name="Gnerre S."/>
            <person name="Godfrey J."/>
            <person name="Good R."/>
            <person name="Gotea V."/>
            <person name="Gravely B."/>
            <person name="Greenberg A.J."/>
            <person name="Griffiths-Jones S."/>
            <person name="Gross S."/>
            <person name="Guigo R."/>
            <person name="Gustafson E.A."/>
            <person name="Haerty W."/>
            <person name="Hahn M.W."/>
            <person name="Halligan D.L."/>
            <person name="Halpern A.L."/>
            <person name="Halter G.M."/>
            <person name="Han M.V."/>
            <person name="Heger A."/>
            <person name="Hillier L."/>
            <person name="Hinrichs A.S."/>
            <person name="Holmes I."/>
            <person name="Hoskins R.A."/>
            <person name="Hubisz M.J."/>
            <person name="Hultmark D."/>
            <person name="Huntley M.A."/>
            <person name="Jaffe D.B."/>
            <person name="Jagadeeshan S."/>
            <person name="Jeck W.R."/>
            <person name="Johnson J."/>
            <person name="Jones C.D."/>
            <person name="Jordan W.C."/>
            <person name="Karpen G.H."/>
            <person name="Kataoka E."/>
            <person name="Keightley P.D."/>
            <person name="Kheradpour P."/>
            <person name="Kirkness E.F."/>
            <person name="Koerich L.B."/>
            <person name="Kristiansen K."/>
            <person name="Kudrna D."/>
            <person name="Kulathinal R.J."/>
            <person name="Kumar S."/>
            <person name="Kwok R."/>
            <person name="Lander E."/>
            <person name="Langley C.H."/>
            <person name="Lapoint R."/>
            <person name="Lazzaro B.P."/>
            <person name="Lee S.J."/>
            <person name="Levesque L."/>
            <person name="Li R."/>
            <person name="Lin C.F."/>
            <person name="Lin M.F."/>
            <person name="Lindblad-Toh K."/>
            <person name="Llopart A."/>
            <person name="Long M."/>
            <person name="Low L."/>
            <person name="Lozovsky E."/>
            <person name="Lu J."/>
            <person name="Luo M."/>
            <person name="Machado C.A."/>
            <person name="Makalowski W."/>
            <person name="Marzo M."/>
            <person name="Matsuda M."/>
            <person name="Matzkin L."/>
            <person name="McAllister B."/>
            <person name="McBride C.S."/>
            <person name="McKernan B."/>
            <person name="McKernan K."/>
            <person name="Mendez-Lago M."/>
            <person name="Minx P."/>
            <person name="Mollenhauer M.U."/>
            <person name="Montooth K."/>
            <person name="Mount S.M."/>
            <person name="Mu X."/>
            <person name="Myers E."/>
            <person name="Negre B."/>
            <person name="Newfeld S."/>
            <person name="Nielsen R."/>
            <person name="Noor M.A."/>
            <person name="O'Grady P."/>
            <person name="Pachter L."/>
            <person name="Papaceit M."/>
            <person name="Parisi M.J."/>
            <person name="Parisi M."/>
            <person name="Parts L."/>
            <person name="Pedersen J.S."/>
            <person name="Pesole G."/>
            <person name="Phillippy A.M."/>
            <person name="Ponting C.P."/>
            <person name="Pop M."/>
            <person name="Porcelli D."/>
            <person name="Powell J.R."/>
            <person name="Prohaska S."/>
            <person name="Pruitt K."/>
            <person name="Puig M."/>
            <person name="Quesneville H."/>
            <person name="Ram K.R."/>
            <person name="Rand D."/>
            <person name="Rasmussen M.D."/>
            <person name="Reed L.K."/>
            <person name="Reenan R."/>
            <person name="Reily A."/>
            <person name="Remington K.A."/>
            <person name="Rieger T.T."/>
            <person name="Ritchie M.G."/>
            <person name="Robin C."/>
            <person name="Rogers Y.H."/>
            <person name="Rohde C."/>
            <person name="Rozas J."/>
            <person name="Rubenfield M.J."/>
            <person name="Ruiz A."/>
            <person name="Russo S."/>
            <person name="Salzberg S.L."/>
            <person name="Sanchez-Gracia A."/>
            <person name="Saranga D.J."/>
            <person name="Sato H."/>
            <person name="Schaeffer S.W."/>
            <person name="Schatz M.C."/>
            <person name="Schlenke T."/>
            <person name="Schwartz R."/>
            <person name="Segarra C."/>
            <person name="Singh R.S."/>
            <person name="Sirot L."/>
            <person name="Sirota M."/>
            <person name="Sisneros N.B."/>
            <person name="Smith C.D."/>
            <person name="Smith T.F."/>
            <person name="Spieth J."/>
            <person name="Stage D.E."/>
            <person name="Stark A."/>
            <person name="Stephan W."/>
            <person name="Strausberg R.L."/>
            <person name="Strempel S."/>
            <person name="Sturgill D."/>
            <person name="Sutton G."/>
            <person name="Sutton G.G."/>
            <person name="Tao W."/>
            <person name="Teichmann S."/>
            <person name="Tobari Y.N."/>
            <person name="Tomimura Y."/>
            <person name="Tsolas J.M."/>
            <person name="Valente V.L."/>
            <person name="Venter E."/>
            <person name="Venter J.C."/>
            <person name="Vicario S."/>
            <person name="Vieira F.G."/>
            <person name="Vilella A.J."/>
            <person name="Villasante A."/>
            <person name="Walenz B."/>
            <person name="Wang J."/>
            <person name="Wasserman M."/>
            <person name="Watts T."/>
            <person name="Wilson D."/>
            <person name="Wilson R.K."/>
            <person name="Wing R.A."/>
            <person name="Wolfner M.F."/>
            <person name="Wong A."/>
            <person name="Wong G.K."/>
            <person name="Wu C.I."/>
            <person name="Wu G."/>
            <person name="Yamamoto D."/>
            <person name="Yang H.P."/>
            <person name="Yang S.P."/>
            <person name="Yorke J.A."/>
            <person name="Yoshida K."/>
            <person name="Zdobnov E."/>
            <person name="Zhang P."/>
            <person name="Zhang Y."/>
            <person name="Zimin A.V."/>
            <person name="Baldwin J."/>
            <person name="Abdouelleil A."/>
            <person name="Abdulkadir J."/>
            <person name="Abebe A."/>
            <person name="Abera B."/>
            <person name="Abreu J."/>
            <person name="Acer S.C."/>
            <person name="Aftuck L."/>
            <person name="Alexander A."/>
            <person name="An P."/>
            <person name="Anderson E."/>
            <person name="Anderson S."/>
            <person name="Arachi H."/>
            <person name="Azer M."/>
            <person name="Bachantsang P."/>
            <person name="Barry A."/>
            <person name="Bayul T."/>
            <person name="Berlin A."/>
            <person name="Bessette D."/>
            <person name="Bloom T."/>
            <person name="Blye J."/>
            <person name="Boguslavskiy L."/>
            <person name="Bonnet C."/>
            <person name="Boukhgalter B."/>
            <person name="Bourzgui I."/>
            <person name="Brown A."/>
            <person name="Cahill P."/>
            <person name="Channer S."/>
            <person name="Cheshatsang Y."/>
            <person name="Chuda L."/>
            <person name="Citroen M."/>
            <person name="Collymore A."/>
            <person name="Cooke P."/>
            <person name="Costello M."/>
            <person name="D'Aco K."/>
            <person name="Daza R."/>
            <person name="De Haan G."/>
            <person name="DeGray S."/>
            <person name="DeMaso C."/>
            <person name="Dhargay N."/>
            <person name="Dooley K."/>
            <person name="Dooley E."/>
            <person name="Doricent M."/>
            <person name="Dorje P."/>
            <person name="Dorjee K."/>
            <person name="Dupes A."/>
            <person name="Elong R."/>
            <person name="Falk J."/>
            <person name="Farina A."/>
            <person name="Faro S."/>
            <person name="Ferguson D."/>
            <person name="Fisher S."/>
            <person name="Foley C.D."/>
            <person name="Franke A."/>
            <person name="Friedrich D."/>
            <person name="Gadbois L."/>
            <person name="Gearin G."/>
            <person name="Gearin C.R."/>
            <person name="Giannoukos G."/>
            <person name="Goode T."/>
            <person name="Graham J."/>
            <person name="Grandbois E."/>
            <person name="Grewal S."/>
            <person name="Gyaltsen K."/>
            <person name="Hafez N."/>
            <person name="Hagos B."/>
            <person name="Hall J."/>
            <person name="Henson C."/>
            <person name="Hollinger A."/>
            <person name="Honan T."/>
            <person name="Huard M.D."/>
            <person name="Hughes L."/>
            <person name="Hurhula B."/>
            <person name="Husby M.E."/>
            <person name="Kamat A."/>
            <person name="Kanga B."/>
            <person name="Kashin S."/>
            <person name="Khazanovich D."/>
            <person name="Kisner P."/>
            <person name="Lance K."/>
            <person name="Lara M."/>
            <person name="Lee W."/>
            <person name="Lennon N."/>
            <person name="Letendre F."/>
            <person name="LeVine R."/>
            <person name="Lipovsky A."/>
            <person name="Liu X."/>
            <person name="Liu J."/>
            <person name="Liu S."/>
            <person name="Lokyitsang T."/>
            <person name="Lokyitsang Y."/>
            <person name="Lubonja R."/>
            <person name="Lui A."/>
            <person name="MacDonald P."/>
            <person name="Magnisalis V."/>
            <person name="Maru K."/>
            <person name="Matthews C."/>
            <person name="McCusker W."/>
            <person name="McDonough S."/>
            <person name="Mehta T."/>
            <person name="Meldrim J."/>
            <person name="Meneus L."/>
            <person name="Mihai O."/>
            <person name="Mihalev A."/>
            <person name="Mihova T."/>
            <person name="Mittelman R."/>
            <person name="Mlenga V."/>
            <person name="Montmayeur A."/>
            <person name="Mulrain L."/>
            <person name="Navidi A."/>
            <person name="Naylor J."/>
            <person name="Negash T."/>
            <person name="Nguyen T."/>
            <person name="Nguyen N."/>
            <person name="Nicol R."/>
            <person name="Norbu C."/>
            <person name="Norbu N."/>
            <person name="Novod N."/>
            <person name="O'Neill B."/>
            <person name="Osman S."/>
            <person name="Markiewicz E."/>
            <person name="Oyono O.L."/>
            <person name="Patti C."/>
            <person name="Phunkhang P."/>
            <person name="Pierre F."/>
            <person name="Priest M."/>
            <person name="Raghuraman S."/>
            <person name="Rege F."/>
            <person name="Reyes R."/>
            <person name="Rise C."/>
            <person name="Rogov P."/>
            <person name="Ross K."/>
            <person name="Ryan E."/>
            <person name="Settipalli S."/>
            <person name="Shea T."/>
            <person name="Sherpa N."/>
            <person name="Shi L."/>
            <person name="Shih D."/>
            <person name="Sparrow T."/>
            <person name="Spaulding J."/>
            <person name="Stalker J."/>
            <person name="Stange-Thomann N."/>
            <person name="Stavropoulos S."/>
            <person name="Stone C."/>
            <person name="Strader C."/>
            <person name="Tesfaye S."/>
            <person name="Thomson T."/>
            <person name="Thoulutsang Y."/>
            <person name="Thoulutsang D."/>
            <person name="Topham K."/>
            <person name="Topping I."/>
            <person name="Tsamla T."/>
            <person name="Vassiliev H."/>
            <person name="Vo A."/>
            <person name="Wangchuk T."/>
            <person name="Wangdi T."/>
            <person name="Weiand M."/>
            <person name="Wilkinson J."/>
            <person name="Wilson A."/>
            <person name="Yadav S."/>
            <person name="Young G."/>
            <person name="Yu Q."/>
            <person name="Zembek L."/>
            <person name="Zhong D."/>
            <person name="Zimmer A."/>
            <person name="Zwirko Z."/>
            <person name="Jaffe D.B."/>
            <person name="Alvarez P."/>
            <person name="Brockman W."/>
            <person name="Butler J."/>
            <person name="Chin C."/>
            <person name="Gnerre S."/>
            <person name="Grabherr M."/>
            <person name="Kleber M."/>
            <person name="Mauceli E."/>
            <person name="MacCallum I."/>
        </authorList>
    </citation>
    <scope>NUCLEOTIDE SEQUENCE [LARGE SCALE GENOMIC DNA]</scope>
    <source>
        <strain evidence="10">white501</strain>
    </source>
</reference>
<accession>B4R5E5</accession>
<dbReference type="GO" id="GO:0006508">
    <property type="term" value="P:proteolysis"/>
    <property type="evidence" value="ECO:0007669"/>
    <property type="project" value="UniProtKB-KW"/>
</dbReference>
<dbReference type="Proteomes" id="UP000000304">
    <property type="component" value="Chromosome X"/>
</dbReference>
<evidence type="ECO:0000313" key="9">
    <source>
        <dbReference type="EMBL" id="EDX17241.1"/>
    </source>
</evidence>
<dbReference type="GO" id="GO:0016579">
    <property type="term" value="P:protein deubiquitination"/>
    <property type="evidence" value="ECO:0007669"/>
    <property type="project" value="InterPro"/>
</dbReference>
<feature type="region of interest" description="Disordered" evidence="7">
    <location>
        <begin position="1"/>
        <end position="43"/>
    </location>
</feature>
<evidence type="ECO:0000256" key="5">
    <source>
        <dbReference type="ARBA" id="ARBA00022801"/>
    </source>
</evidence>
<evidence type="ECO:0000256" key="1">
    <source>
        <dbReference type="ARBA" id="ARBA00000707"/>
    </source>
</evidence>
<comment type="catalytic activity">
    <reaction evidence="1">
        <text>Thiol-dependent hydrolysis of ester, thioester, amide, peptide and isopeptide bonds formed by the C-terminal Gly of ubiquitin (a 76-residue protein attached to proteins as an intracellular targeting signal).</text>
        <dbReference type="EC" id="3.4.19.12"/>
    </reaction>
</comment>
<feature type="compositionally biased region" description="Gly residues" evidence="7">
    <location>
        <begin position="17"/>
        <end position="35"/>
    </location>
</feature>
<dbReference type="PhylomeDB" id="B4R5E5"/>
<proteinExistence type="predicted"/>
<keyword evidence="10" id="KW-1185">Reference proteome</keyword>
<protein>
    <recommendedName>
        <fullName evidence="2">ubiquitinyl hydrolase 1</fullName>
        <ecNumber evidence="2">3.4.19.12</ecNumber>
    </recommendedName>
</protein>
<dbReference type="GO" id="GO:0004843">
    <property type="term" value="F:cysteine-type deubiquitinase activity"/>
    <property type="evidence" value="ECO:0007669"/>
    <property type="project" value="UniProtKB-EC"/>
</dbReference>
<dbReference type="SMART" id="SM01246">
    <property type="entry name" value="Josephin"/>
    <property type="match status" value="1"/>
</dbReference>
<organism evidence="9 10">
    <name type="scientific">Drosophila simulans</name>
    <name type="common">Fruit fly</name>
    <dbReference type="NCBI Taxonomy" id="7240"/>
    <lineage>
        <taxon>Eukaryota</taxon>
        <taxon>Metazoa</taxon>
        <taxon>Ecdysozoa</taxon>
        <taxon>Arthropoda</taxon>
        <taxon>Hexapoda</taxon>
        <taxon>Insecta</taxon>
        <taxon>Pterygota</taxon>
        <taxon>Neoptera</taxon>
        <taxon>Endopterygota</taxon>
        <taxon>Diptera</taxon>
        <taxon>Brachycera</taxon>
        <taxon>Muscomorpha</taxon>
        <taxon>Ephydroidea</taxon>
        <taxon>Drosophilidae</taxon>
        <taxon>Drosophila</taxon>
        <taxon>Sophophora</taxon>
    </lineage>
</organism>
<name>B4R5E5_DROSI</name>
<evidence type="ECO:0000256" key="4">
    <source>
        <dbReference type="ARBA" id="ARBA00022786"/>
    </source>
</evidence>
<evidence type="ECO:0000256" key="2">
    <source>
        <dbReference type="ARBA" id="ARBA00012759"/>
    </source>
</evidence>
<dbReference type="FunFam" id="3.90.70.40:FF:000002">
    <property type="entry name" value="josephin-1 isoform X2"/>
    <property type="match status" value="1"/>
</dbReference>
<dbReference type="KEGG" id="dsi:Dsimw501_GD16790"/>
<sequence>MESPSARTLGNSPGDDSGNGNGNENGNGNGNGSGNGNTTMMPHGIYHERQTRHLCGLHALNNLFQGLDMFSKSELDDYCTTLTPRNWLNPHRSWIGWGNYDVNVIMFALQQRNCEAMWFDRRRDPHCLNLSAIFGFILNVPAQMSLGYYIPLPFQMRHWLALRCLNGSYYNLDSKLREPKCLGNEEQFLEFLATQLQMDHELFLVLDEETDCKNKCRQRWLLPQFRD</sequence>
<keyword evidence="5 6" id="KW-0378">Hydrolase</keyword>
<dbReference type="PANTHER" id="PTHR13291:SF0">
    <property type="entry name" value="JOSEPHIN-LIKE PROTEIN"/>
    <property type="match status" value="1"/>
</dbReference>
<dbReference type="EC" id="3.4.19.12" evidence="2"/>
<evidence type="ECO:0000256" key="6">
    <source>
        <dbReference type="PROSITE-ProRule" id="PRU00331"/>
    </source>
</evidence>
<evidence type="ECO:0000256" key="7">
    <source>
        <dbReference type="SAM" id="MobiDB-lite"/>
    </source>
</evidence>
<feature type="domain" description="Josephin" evidence="8">
    <location>
        <begin position="42"/>
        <end position="220"/>
    </location>
</feature>
<dbReference type="EMBL" id="CM000366">
    <property type="protein sequence ID" value="EDX17241.1"/>
    <property type="molecule type" value="Genomic_DNA"/>
</dbReference>
<feature type="active site" evidence="6">
    <location>
        <position position="158"/>
    </location>
</feature>
<dbReference type="InterPro" id="IPR006155">
    <property type="entry name" value="Josephin"/>
</dbReference>